<dbReference type="PRINTS" id="PR00407">
    <property type="entry name" value="EUMOPTERIN"/>
</dbReference>
<feature type="domain" description="Tyrosine specific protein phosphatases" evidence="18">
    <location>
        <begin position="602"/>
        <end position="659"/>
    </location>
</feature>
<dbReference type="CDD" id="cd14498">
    <property type="entry name" value="DSP"/>
    <property type="match status" value="1"/>
</dbReference>
<dbReference type="InterPro" id="IPR000572">
    <property type="entry name" value="OxRdtase_Mopterin-bd_dom"/>
</dbReference>
<dbReference type="InterPro" id="IPR036374">
    <property type="entry name" value="OxRdtase_Mopterin-bd_sf"/>
</dbReference>
<evidence type="ECO:0000259" key="17">
    <source>
        <dbReference type="PROSITE" id="PS50054"/>
    </source>
</evidence>
<dbReference type="Gene3D" id="3.90.420.10">
    <property type="entry name" value="Oxidoreductase, molybdopterin-binding domain"/>
    <property type="match status" value="1"/>
</dbReference>
<keyword evidence="21" id="KW-1185">Reference proteome</keyword>
<dbReference type="InterPro" id="IPR018506">
    <property type="entry name" value="Cyt_B5_heme-BS"/>
</dbReference>
<dbReference type="Gene3D" id="2.60.40.650">
    <property type="match status" value="1"/>
</dbReference>
<protein>
    <recommendedName>
        <fullName evidence="7">sulfite oxidase</fullName>
        <ecNumber evidence="7">1.8.3.1</ecNumber>
    </recommendedName>
</protein>
<dbReference type="SUPFAM" id="SSF52799">
    <property type="entry name" value="(Phosphotyrosine protein) phosphatases II"/>
    <property type="match status" value="1"/>
</dbReference>
<dbReference type="Pfam" id="PF03404">
    <property type="entry name" value="Mo-co_dimer"/>
    <property type="match status" value="1"/>
</dbReference>
<dbReference type="PROSITE" id="PS00559">
    <property type="entry name" value="MOLYBDOPTERIN_EUK"/>
    <property type="match status" value="1"/>
</dbReference>
<comment type="subcellular location">
    <subcellularLocation>
        <location evidence="3">Mitochondrion intermembrane space</location>
    </subcellularLocation>
</comment>
<keyword evidence="16" id="KW-1133">Transmembrane helix</keyword>
<dbReference type="PANTHER" id="PTHR19372:SF7">
    <property type="entry name" value="SULFITE OXIDASE, MITOCHONDRIAL"/>
    <property type="match status" value="1"/>
</dbReference>
<keyword evidence="14" id="KW-0408">Iron</keyword>
<gene>
    <name evidence="20" type="ORF">niasHS_010231</name>
</gene>
<evidence type="ECO:0000259" key="19">
    <source>
        <dbReference type="PROSITE" id="PS50255"/>
    </source>
</evidence>
<feature type="transmembrane region" description="Helical" evidence="16">
    <location>
        <begin position="45"/>
        <end position="65"/>
    </location>
</feature>
<comment type="pathway">
    <text evidence="4">Sulfur metabolism.</text>
</comment>
<dbReference type="Gene3D" id="3.10.120.10">
    <property type="entry name" value="Cytochrome b5-like heme/steroid binding domain"/>
    <property type="match status" value="1"/>
</dbReference>
<dbReference type="PROSITE" id="PS50054">
    <property type="entry name" value="TYR_PHOSPHATASE_DUAL"/>
    <property type="match status" value="1"/>
</dbReference>
<keyword evidence="16" id="KW-0812">Transmembrane</keyword>
<dbReference type="InterPro" id="IPR000340">
    <property type="entry name" value="Dual-sp_phosphatase_cat-dom"/>
</dbReference>
<evidence type="ECO:0000256" key="3">
    <source>
        <dbReference type="ARBA" id="ARBA00004569"/>
    </source>
</evidence>
<dbReference type="InterPro" id="IPR014756">
    <property type="entry name" value="Ig_E-set"/>
</dbReference>
<dbReference type="Gene3D" id="3.90.190.10">
    <property type="entry name" value="Protein tyrosine phosphatase superfamily"/>
    <property type="match status" value="1"/>
</dbReference>
<evidence type="ECO:0000256" key="16">
    <source>
        <dbReference type="SAM" id="Phobius"/>
    </source>
</evidence>
<dbReference type="SUPFAM" id="SSF55856">
    <property type="entry name" value="Cytochrome b5-like heme/steroid binding domain"/>
    <property type="match status" value="1"/>
</dbReference>
<dbReference type="GO" id="GO:0046872">
    <property type="term" value="F:metal ion binding"/>
    <property type="evidence" value="ECO:0007669"/>
    <property type="project" value="UniProtKB-KW"/>
</dbReference>
<feature type="domain" description="Tyrosine-protein phosphatase" evidence="17">
    <location>
        <begin position="540"/>
        <end position="681"/>
    </location>
</feature>
<keyword evidence="16" id="KW-0472">Membrane</keyword>
<evidence type="ECO:0000259" key="18">
    <source>
        <dbReference type="PROSITE" id="PS50056"/>
    </source>
</evidence>
<dbReference type="FunFam" id="3.10.120.10:FF:000007">
    <property type="entry name" value="Sulfite oxidase, mitochondrial"/>
    <property type="match status" value="1"/>
</dbReference>
<keyword evidence="9" id="KW-0349">Heme</keyword>
<dbReference type="PROSITE" id="PS00383">
    <property type="entry name" value="TYR_PHOSPHATASE_1"/>
    <property type="match status" value="1"/>
</dbReference>
<dbReference type="Pfam" id="PF00174">
    <property type="entry name" value="Oxidored_molyb"/>
    <property type="match status" value="1"/>
</dbReference>
<sequence>MKYFVRHFEFVKIFRLISYKKTSANILSSTQAIDISWKNGFIKRLLYMTIAAGSVGFTFGLNNYLPTNFPLLKICRLKEKQSSSSDAFRKPPTRTDLPTFSMEEVRRHGKDADRIWVIFQQGIYDVTEFIANHPGGDRILLAAGASIEPFWAVYPQHKTDEVMEILEEMRIGSLKLEDLQEIENQQKGAPSDDPFAADPPRHPALIVNMQKPFNAETPPSLLVDSFLTPKELFFVRNHMAVPWTNEQTHKVRIDGIGVDQQIVLSLDQLRNNFEPVSIVSAIQCAGNRRSDMNQFKKVQGLMWTGTAISNARWKGCRLRDVLIASGIKPNDERIKHVHFEGADVDASGSRYGASIPFEKAMRPEVIIAYEMNGDVLTRDHGFPIRLVVPGHVGARQVKWLNAIRLSDEESPSTWQQRDYKAFPSSVQIGDPLPFDTTPAIQEYPVQSVICEPNSNTKIAPGAKTITVRGYAWSGGGRGIIRVEVSPDNGTTWKCAELEQCPEQNIEQMWAWTLWTVELPISEATIRNGRMELVCKATDRSYNTQPETGIALWNVRGLLHNAWHRVTVLCTLDHIPQIRHLQNVEYRHIRMADVESEELLASQKLQNALDYVEDSVNKGINIVVHCQCGISRSATVVMAYLMRKYKWNVNDSFSFVKARRSCVQPNPSFLRQLEVFQKLDYRCDLLTLRNSKLFKEFECISKNPSEVSRSTCDIYSLNESAKLSVGMRFSCKKCRCDLFYDFNILSHNFFVASGQNEILNSGVAKCGLNYLLTPMEWMGMNEHSGKIVCFNCCEKIGHYNWSGKGCLFQCAGNNCGTYIVPWIHVHAAKIDSFEIAK</sequence>
<dbReference type="InterPro" id="IPR005066">
    <property type="entry name" value="MoCF_OxRdtse_dimer"/>
</dbReference>
<evidence type="ECO:0000256" key="8">
    <source>
        <dbReference type="ARBA" id="ARBA00022505"/>
    </source>
</evidence>
<dbReference type="AlphaFoldDB" id="A0ABD2IZ41"/>
<evidence type="ECO:0000256" key="9">
    <source>
        <dbReference type="ARBA" id="ARBA00022617"/>
    </source>
</evidence>
<organism evidence="20 21">
    <name type="scientific">Heterodera schachtii</name>
    <name type="common">Sugarbeet cyst nematode worm</name>
    <name type="synonym">Tylenchus schachtii</name>
    <dbReference type="NCBI Taxonomy" id="97005"/>
    <lineage>
        <taxon>Eukaryota</taxon>
        <taxon>Metazoa</taxon>
        <taxon>Ecdysozoa</taxon>
        <taxon>Nematoda</taxon>
        <taxon>Chromadorea</taxon>
        <taxon>Rhabditida</taxon>
        <taxon>Tylenchina</taxon>
        <taxon>Tylenchomorpha</taxon>
        <taxon>Tylenchoidea</taxon>
        <taxon>Heteroderidae</taxon>
        <taxon>Heteroderinae</taxon>
        <taxon>Heterodera</taxon>
    </lineage>
</organism>
<evidence type="ECO:0000256" key="15">
    <source>
        <dbReference type="ARBA" id="ARBA00023128"/>
    </source>
</evidence>
<dbReference type="InterPro" id="IPR001199">
    <property type="entry name" value="Cyt_B5-like_heme/steroid-bd"/>
</dbReference>
<comment type="subunit">
    <text evidence="6">Homodimer.</text>
</comment>
<evidence type="ECO:0000256" key="12">
    <source>
        <dbReference type="ARBA" id="ARBA00022912"/>
    </source>
</evidence>
<comment type="cofactor">
    <cofactor evidence="1">
        <name>Mo-molybdopterin</name>
        <dbReference type="ChEBI" id="CHEBI:71302"/>
    </cofactor>
</comment>
<accession>A0ABD2IZ41</accession>
<dbReference type="InterPro" id="IPR029021">
    <property type="entry name" value="Prot-tyrosine_phosphatase-like"/>
</dbReference>
<comment type="cofactor">
    <cofactor evidence="2">
        <name>heme b</name>
        <dbReference type="ChEBI" id="CHEBI:60344"/>
    </cofactor>
</comment>
<evidence type="ECO:0000256" key="6">
    <source>
        <dbReference type="ARBA" id="ARBA00011738"/>
    </source>
</evidence>
<keyword evidence="12" id="KW-0904">Protein phosphatase</keyword>
<dbReference type="PANTHER" id="PTHR19372">
    <property type="entry name" value="SULFITE REDUCTASE"/>
    <property type="match status" value="1"/>
</dbReference>
<dbReference type="EC" id="1.8.3.1" evidence="7"/>
<keyword evidence="11" id="KW-0378">Hydrolase</keyword>
<reference evidence="20 21" key="1">
    <citation type="submission" date="2024-10" db="EMBL/GenBank/DDBJ databases">
        <authorList>
            <person name="Kim D."/>
        </authorList>
    </citation>
    <scope>NUCLEOTIDE SEQUENCE [LARGE SCALE GENOMIC DNA]</scope>
    <source>
        <strain evidence="20">Taebaek</strain>
    </source>
</reference>
<evidence type="ECO:0000256" key="1">
    <source>
        <dbReference type="ARBA" id="ARBA00001924"/>
    </source>
</evidence>
<dbReference type="Pfam" id="PF00782">
    <property type="entry name" value="DSPc"/>
    <property type="match status" value="1"/>
</dbReference>
<dbReference type="EMBL" id="JBICCN010000232">
    <property type="protein sequence ID" value="KAL3085162.1"/>
    <property type="molecule type" value="Genomic_DNA"/>
</dbReference>
<evidence type="ECO:0000256" key="14">
    <source>
        <dbReference type="ARBA" id="ARBA00023004"/>
    </source>
</evidence>
<dbReference type="InterPro" id="IPR016130">
    <property type="entry name" value="Tyr_Pase_AS"/>
</dbReference>
<dbReference type="GO" id="GO:0005758">
    <property type="term" value="C:mitochondrial intermembrane space"/>
    <property type="evidence" value="ECO:0007669"/>
    <property type="project" value="UniProtKB-SubCell"/>
</dbReference>
<evidence type="ECO:0000256" key="5">
    <source>
        <dbReference type="ARBA" id="ARBA00004971"/>
    </source>
</evidence>
<evidence type="ECO:0000313" key="21">
    <source>
        <dbReference type="Proteomes" id="UP001620645"/>
    </source>
</evidence>
<dbReference type="PROSITE" id="PS00191">
    <property type="entry name" value="CYTOCHROME_B5_1"/>
    <property type="match status" value="1"/>
</dbReference>
<comment type="caution">
    <text evidence="20">The sequence shown here is derived from an EMBL/GenBank/DDBJ whole genome shotgun (WGS) entry which is preliminary data.</text>
</comment>
<dbReference type="InterPro" id="IPR008335">
    <property type="entry name" value="Mopterin_OxRdtase_euk"/>
</dbReference>
<keyword evidence="8" id="KW-0500">Molybdenum</keyword>
<dbReference type="InterPro" id="IPR036400">
    <property type="entry name" value="Cyt_B5-like_heme/steroid_sf"/>
</dbReference>
<evidence type="ECO:0000256" key="10">
    <source>
        <dbReference type="ARBA" id="ARBA00022723"/>
    </source>
</evidence>
<name>A0ABD2IZ41_HETSC</name>
<dbReference type="InterPro" id="IPR020422">
    <property type="entry name" value="TYR_PHOSPHATASE_DUAL_dom"/>
</dbReference>
<dbReference type="GO" id="GO:0004721">
    <property type="term" value="F:phosphoprotein phosphatase activity"/>
    <property type="evidence" value="ECO:0007669"/>
    <property type="project" value="UniProtKB-KW"/>
</dbReference>
<dbReference type="PROSITE" id="PS50255">
    <property type="entry name" value="CYTOCHROME_B5_2"/>
    <property type="match status" value="1"/>
</dbReference>
<keyword evidence="13" id="KW-0560">Oxidoreductase</keyword>
<evidence type="ECO:0000256" key="13">
    <source>
        <dbReference type="ARBA" id="ARBA00023002"/>
    </source>
</evidence>
<dbReference type="InterPro" id="IPR000387">
    <property type="entry name" value="Tyr_Pase_dom"/>
</dbReference>
<evidence type="ECO:0000256" key="11">
    <source>
        <dbReference type="ARBA" id="ARBA00022801"/>
    </source>
</evidence>
<dbReference type="SMART" id="SM01117">
    <property type="entry name" value="Cyt-b5"/>
    <property type="match status" value="1"/>
</dbReference>
<evidence type="ECO:0000256" key="4">
    <source>
        <dbReference type="ARBA" id="ARBA00004678"/>
    </source>
</evidence>
<evidence type="ECO:0000256" key="7">
    <source>
        <dbReference type="ARBA" id="ARBA00012505"/>
    </source>
</evidence>
<dbReference type="Pfam" id="PF00173">
    <property type="entry name" value="Cyt-b5"/>
    <property type="match status" value="1"/>
</dbReference>
<proteinExistence type="predicted"/>
<evidence type="ECO:0000313" key="20">
    <source>
        <dbReference type="EMBL" id="KAL3085162.1"/>
    </source>
</evidence>
<dbReference type="SUPFAM" id="SSF56524">
    <property type="entry name" value="Oxidoreductase molybdopterin-binding domain"/>
    <property type="match status" value="1"/>
</dbReference>
<evidence type="ECO:0000256" key="2">
    <source>
        <dbReference type="ARBA" id="ARBA00001970"/>
    </source>
</evidence>
<dbReference type="SUPFAM" id="SSF81296">
    <property type="entry name" value="E set domains"/>
    <property type="match status" value="1"/>
</dbReference>
<dbReference type="Proteomes" id="UP001620645">
    <property type="component" value="Unassembled WGS sequence"/>
</dbReference>
<dbReference type="FunFam" id="3.90.420.10:FF:000002">
    <property type="entry name" value="sulfite oxidase, mitochondrial"/>
    <property type="match status" value="1"/>
</dbReference>
<keyword evidence="10" id="KW-0479">Metal-binding</keyword>
<feature type="domain" description="Cytochrome b5 heme-binding" evidence="19">
    <location>
        <begin position="97"/>
        <end position="175"/>
    </location>
</feature>
<dbReference type="CDD" id="cd02111">
    <property type="entry name" value="eukary_SO_Moco"/>
    <property type="match status" value="1"/>
</dbReference>
<comment type="pathway">
    <text evidence="5">Energy metabolism; sulfur metabolism.</text>
</comment>
<keyword evidence="15" id="KW-0496">Mitochondrion</keyword>
<dbReference type="InterPro" id="IPR022407">
    <property type="entry name" value="OxRdtase_Mopterin_BS"/>
</dbReference>
<dbReference type="PROSITE" id="PS50056">
    <property type="entry name" value="TYR_PHOSPHATASE_2"/>
    <property type="match status" value="1"/>
</dbReference>
<dbReference type="SMART" id="SM00195">
    <property type="entry name" value="DSPc"/>
    <property type="match status" value="1"/>
</dbReference>
<dbReference type="GO" id="GO:0008482">
    <property type="term" value="F:sulfite oxidase activity"/>
    <property type="evidence" value="ECO:0007669"/>
    <property type="project" value="UniProtKB-EC"/>
</dbReference>